<dbReference type="Proteomes" id="UP000030765">
    <property type="component" value="Unassembled WGS sequence"/>
</dbReference>
<accession>A0A084WJD4</accession>
<dbReference type="EnsemblMetazoa" id="ASIC018597-RA">
    <property type="protein sequence ID" value="ASIC018597-PA"/>
    <property type="gene ID" value="ASIC018597"/>
</dbReference>
<evidence type="ECO:0000313" key="1">
    <source>
        <dbReference type="EMBL" id="KFB50328.1"/>
    </source>
</evidence>
<sequence>MCHPAHYGCTKNRTAAADTDATDAAAVAATAQCISCNELVGTAEAASVPENHLWAAHPPRLMLGWVQLAAGGIGSVGMVAVNPGPPPTHSRSVRPVVALMRDSLSSSENREPKP</sequence>
<proteinExistence type="predicted"/>
<gene>
    <name evidence="1" type="ORF">ZHAS_00018597</name>
</gene>
<organism evidence="1">
    <name type="scientific">Anopheles sinensis</name>
    <name type="common">Mosquito</name>
    <dbReference type="NCBI Taxonomy" id="74873"/>
    <lineage>
        <taxon>Eukaryota</taxon>
        <taxon>Metazoa</taxon>
        <taxon>Ecdysozoa</taxon>
        <taxon>Arthropoda</taxon>
        <taxon>Hexapoda</taxon>
        <taxon>Insecta</taxon>
        <taxon>Pterygota</taxon>
        <taxon>Neoptera</taxon>
        <taxon>Endopterygota</taxon>
        <taxon>Diptera</taxon>
        <taxon>Nematocera</taxon>
        <taxon>Culicoidea</taxon>
        <taxon>Culicidae</taxon>
        <taxon>Anophelinae</taxon>
        <taxon>Anopheles</taxon>
    </lineage>
</organism>
<keyword evidence="3" id="KW-1185">Reference proteome</keyword>
<dbReference type="VEuPathDB" id="VectorBase:ASIC018597"/>
<dbReference type="EMBL" id="KE525348">
    <property type="protein sequence ID" value="KFB50328.1"/>
    <property type="molecule type" value="Genomic_DNA"/>
</dbReference>
<evidence type="ECO:0000313" key="2">
    <source>
        <dbReference type="EnsemblMetazoa" id="ASIC018597-PA"/>
    </source>
</evidence>
<dbReference type="AlphaFoldDB" id="A0A084WJD4"/>
<evidence type="ECO:0000313" key="3">
    <source>
        <dbReference type="Proteomes" id="UP000030765"/>
    </source>
</evidence>
<name>A0A084WJD4_ANOSI</name>
<protein>
    <submittedName>
        <fullName evidence="1 2">Uncharacterized protein</fullName>
    </submittedName>
</protein>
<dbReference type="EMBL" id="ATLV01024017">
    <property type="status" value="NOT_ANNOTATED_CDS"/>
    <property type="molecule type" value="Genomic_DNA"/>
</dbReference>
<reference evidence="2" key="2">
    <citation type="submission" date="2020-05" db="UniProtKB">
        <authorList>
            <consortium name="EnsemblMetazoa"/>
        </authorList>
    </citation>
    <scope>IDENTIFICATION</scope>
</reference>
<reference evidence="1 3" key="1">
    <citation type="journal article" date="2014" name="BMC Genomics">
        <title>Genome sequence of Anopheles sinensis provides insight into genetics basis of mosquito competence for malaria parasites.</title>
        <authorList>
            <person name="Zhou D."/>
            <person name="Zhang D."/>
            <person name="Ding G."/>
            <person name="Shi L."/>
            <person name="Hou Q."/>
            <person name="Ye Y."/>
            <person name="Xu Y."/>
            <person name="Zhou H."/>
            <person name="Xiong C."/>
            <person name="Li S."/>
            <person name="Yu J."/>
            <person name="Hong S."/>
            <person name="Yu X."/>
            <person name="Zou P."/>
            <person name="Chen C."/>
            <person name="Chang X."/>
            <person name="Wang W."/>
            <person name="Lv Y."/>
            <person name="Sun Y."/>
            <person name="Ma L."/>
            <person name="Shen B."/>
            <person name="Zhu C."/>
        </authorList>
    </citation>
    <scope>NUCLEOTIDE SEQUENCE [LARGE SCALE GENOMIC DNA]</scope>
</reference>